<dbReference type="eggNOG" id="COG0425">
    <property type="taxonomic scope" value="Bacteria"/>
</dbReference>
<dbReference type="HOGENOM" id="CLU_165255_1_2_6"/>
<dbReference type="PANTHER" id="PTHR33279:SF2">
    <property type="entry name" value="SULFUR CARRIER PROTEIN TUSA"/>
    <property type="match status" value="1"/>
</dbReference>
<evidence type="ECO:0000313" key="3">
    <source>
        <dbReference type="EMBL" id="AFU98370.1"/>
    </source>
</evidence>
<dbReference type="Proteomes" id="UP000000466">
    <property type="component" value="Chromosome"/>
</dbReference>
<organism evidence="3 4">
    <name type="scientific">Simiduia agarivorans (strain DSM 21679 / JCM 13881 / BCRC 17597 / SA1)</name>
    <dbReference type="NCBI Taxonomy" id="1117647"/>
    <lineage>
        <taxon>Bacteria</taxon>
        <taxon>Pseudomonadati</taxon>
        <taxon>Pseudomonadota</taxon>
        <taxon>Gammaproteobacteria</taxon>
        <taxon>Cellvibrionales</taxon>
        <taxon>Cellvibrionaceae</taxon>
        <taxon>Simiduia</taxon>
    </lineage>
</organism>
<evidence type="ECO:0000259" key="2">
    <source>
        <dbReference type="PROSITE" id="PS01148"/>
    </source>
</evidence>
<protein>
    <submittedName>
        <fullName evidence="3">Rhodanese-like domain-containing protein</fullName>
    </submittedName>
</protein>
<dbReference type="PROSITE" id="PS01148">
    <property type="entry name" value="UPF0033"/>
    <property type="match status" value="1"/>
</dbReference>
<dbReference type="AlphaFoldDB" id="K4KJH6"/>
<dbReference type="Pfam" id="PF01206">
    <property type="entry name" value="TusA"/>
    <property type="match status" value="1"/>
</dbReference>
<keyword evidence="4" id="KW-1185">Reference proteome</keyword>
<dbReference type="PANTHER" id="PTHR33279">
    <property type="entry name" value="SULFUR CARRIER PROTEIN YEDF-RELATED"/>
    <property type="match status" value="1"/>
</dbReference>
<accession>K4KJH6</accession>
<proteinExistence type="inferred from homology"/>
<dbReference type="RefSeq" id="WP_015046543.1">
    <property type="nucleotide sequence ID" value="NC_018868.3"/>
</dbReference>
<dbReference type="OrthoDB" id="9797352at2"/>
<gene>
    <name evidence="3" type="ordered locus">M5M_05865</name>
</gene>
<sequence>MTPQSVPGPEGQIPDATVDATGLACPLPLLKAKQALHALAAGQILYIVATDPGSARDIPAFCRLAGHTLLATEETGQQWRFWLQKH</sequence>
<dbReference type="CDD" id="cd00291">
    <property type="entry name" value="SirA_YedF_YeeD"/>
    <property type="match status" value="1"/>
</dbReference>
<dbReference type="Gene3D" id="3.30.110.40">
    <property type="entry name" value="TusA-like domain"/>
    <property type="match status" value="1"/>
</dbReference>
<dbReference type="KEGG" id="saga:M5M_05865"/>
<comment type="similarity">
    <text evidence="1">Belongs to the sulfur carrier protein TusA family.</text>
</comment>
<dbReference type="InterPro" id="IPR001455">
    <property type="entry name" value="TusA-like"/>
</dbReference>
<feature type="domain" description="UPF0033" evidence="2">
    <location>
        <begin position="18"/>
        <end position="42"/>
    </location>
</feature>
<dbReference type="SUPFAM" id="SSF64307">
    <property type="entry name" value="SirA-like"/>
    <property type="match status" value="1"/>
</dbReference>
<evidence type="ECO:0000256" key="1">
    <source>
        <dbReference type="ARBA" id="ARBA00008984"/>
    </source>
</evidence>
<dbReference type="InterPro" id="IPR036868">
    <property type="entry name" value="TusA-like_sf"/>
</dbReference>
<reference evidence="3 4" key="1">
    <citation type="journal article" date="2013" name="Genome Announc.">
        <title>Complete genome sequence of Simiduia agarivorans SA1(T), a marine bacterium able to degrade a variety of polysaccharides.</title>
        <authorList>
            <person name="Lin S.Y."/>
            <person name="Shieh W.Y."/>
            <person name="Chen J.S."/>
            <person name="Tang S.L."/>
        </authorList>
    </citation>
    <scope>NUCLEOTIDE SEQUENCE [LARGE SCALE GENOMIC DNA]</scope>
    <source>
        <strain evidence="4">DSM 21679 / JCM 13881 / BCRC 17597 / SA1</strain>
    </source>
</reference>
<dbReference type="STRING" id="1117647.M5M_05865"/>
<evidence type="ECO:0000313" key="4">
    <source>
        <dbReference type="Proteomes" id="UP000000466"/>
    </source>
</evidence>
<name>K4KJH6_SIMAS</name>
<dbReference type="EMBL" id="CP003746">
    <property type="protein sequence ID" value="AFU98370.1"/>
    <property type="molecule type" value="Genomic_DNA"/>
</dbReference>